<protein>
    <submittedName>
        <fullName evidence="4">4-hydroxythreonine-4-phosphate dehydrogenase</fullName>
    </submittedName>
</protein>
<evidence type="ECO:0000256" key="2">
    <source>
        <dbReference type="ARBA" id="ARBA00023002"/>
    </source>
</evidence>
<dbReference type="PANTHER" id="PTHR30004:SF3">
    <property type="entry name" value="4-HYDROXYTHREONINE-4-PHOSPHATE DEHYDROGENASE 2-RELATED"/>
    <property type="match status" value="1"/>
</dbReference>
<keyword evidence="2" id="KW-0560">Oxidoreductase</keyword>
<reference evidence="4 5" key="1">
    <citation type="submission" date="2019-12" db="EMBL/GenBank/DDBJ databases">
        <title>Complete Genome Sequence of a Quorum-Sensing Bacterium,Rhodobacteraceae bacterium C31, Isolated from a marine microalgae symbiotic bacteria.</title>
        <authorList>
            <person name="Zhang Y."/>
        </authorList>
    </citation>
    <scope>NUCLEOTIDE SEQUENCE [LARGE SCALE GENOMIC DNA]</scope>
    <source>
        <strain evidence="4 5">C31</strain>
        <plasmid evidence="4 5">p-SCP4</plasmid>
    </source>
</reference>
<evidence type="ECO:0000313" key="4">
    <source>
        <dbReference type="EMBL" id="QRF69387.1"/>
    </source>
</evidence>
<dbReference type="EMBL" id="CP047170">
    <property type="protein sequence ID" value="QRF69387.1"/>
    <property type="molecule type" value="Genomic_DNA"/>
</dbReference>
<evidence type="ECO:0000313" key="5">
    <source>
        <dbReference type="Proteomes" id="UP000596387"/>
    </source>
</evidence>
<dbReference type="SUPFAM" id="SSF53659">
    <property type="entry name" value="Isocitrate/Isopropylmalate dehydrogenase-like"/>
    <property type="match status" value="1"/>
</dbReference>
<sequence length="360" mass="38422">MSKMRIAMAIGDAGGISAELAARVIADPEANEGDLIVLGDRRLLNRGAAEAGVEIDLPVLTPAEIGAELPEGSFLLDMGNCDADSVPVGEASPEAGLAAVQNFRAALLLADAGHADVVFFTPFNKHGMRLAQPDYVDEIGFVNATIHPSESGREFNVLDEVWNARVTSHIPLRAVADTLTADRIFDSLCLTDKVMRGAGFERPRIGVAALNPHAGDGRNFGTEDDDIIQPAVDRARARQMAVTGPIPSDTVFVRALKGEFDAVMTMYHDQGQIAMKLVGFDRGVTLIANYPFPIVTPAHGTAYDIAGQGKADLGATRNAVTLGRKLARIEMRSKPTHPPAIAELIARALDREVVWEAQDA</sequence>
<keyword evidence="3" id="KW-0520">NAD</keyword>
<geneLocation type="plasmid" evidence="4 5">
    <name>p-SCP4</name>
</geneLocation>
<proteinExistence type="predicted"/>
<dbReference type="Proteomes" id="UP000596387">
    <property type="component" value="Plasmid p-SCP4"/>
</dbReference>
<dbReference type="InterPro" id="IPR005255">
    <property type="entry name" value="PdxA_fam"/>
</dbReference>
<accession>A0ABX7FJ80</accession>
<dbReference type="Gene3D" id="3.40.718.10">
    <property type="entry name" value="Isopropylmalate Dehydrogenase"/>
    <property type="match status" value="1"/>
</dbReference>
<dbReference type="PANTHER" id="PTHR30004">
    <property type="entry name" value="4-HYDROXYTHREONINE-4-PHOSPHATE DEHYDROGENASE"/>
    <property type="match status" value="1"/>
</dbReference>
<dbReference type="Pfam" id="PF04166">
    <property type="entry name" value="PdxA"/>
    <property type="match status" value="1"/>
</dbReference>
<keyword evidence="4" id="KW-0614">Plasmid</keyword>
<keyword evidence="5" id="KW-1185">Reference proteome</keyword>
<organism evidence="4 5">
    <name type="scientific">Ponticoccus alexandrii</name>
    <dbReference type="NCBI Taxonomy" id="1943633"/>
    <lineage>
        <taxon>Bacteria</taxon>
        <taxon>Pseudomonadati</taxon>
        <taxon>Pseudomonadota</taxon>
        <taxon>Alphaproteobacteria</taxon>
        <taxon>Rhodobacterales</taxon>
        <taxon>Roseobacteraceae</taxon>
        <taxon>Ponticoccus</taxon>
    </lineage>
</organism>
<name>A0ABX7FJ80_9RHOB</name>
<evidence type="ECO:0000256" key="3">
    <source>
        <dbReference type="ARBA" id="ARBA00023027"/>
    </source>
</evidence>
<gene>
    <name evidence="4" type="ORF">GQA70_22465</name>
</gene>
<evidence type="ECO:0000256" key="1">
    <source>
        <dbReference type="ARBA" id="ARBA00022723"/>
    </source>
</evidence>
<keyword evidence="1" id="KW-0479">Metal-binding</keyword>